<dbReference type="AlphaFoldDB" id="W1NPU4"/>
<protein>
    <submittedName>
        <fullName evidence="1">Uncharacterized protein</fullName>
    </submittedName>
</protein>
<sequence length="171" mass="18241">MMGRLLPQFGHQLLKISASCQLATKPITIPATAVAKFCKISAGVSPTKARTPAASATSLDPTSALVFPTSSNHPISCLNTASKAIALIRLISFPPATANKPLFSGVVFSTSALVFTRMVFSMDFCGCRWFGVLRTFETGFSCSGLRLKSKQKYNGFGSGCFKQGRFGSNKE</sequence>
<dbReference type="EMBL" id="KI395136">
    <property type="protein sequence ID" value="ERM98891.1"/>
    <property type="molecule type" value="Genomic_DNA"/>
</dbReference>
<organism evidence="1 2">
    <name type="scientific">Amborella trichopoda</name>
    <dbReference type="NCBI Taxonomy" id="13333"/>
    <lineage>
        <taxon>Eukaryota</taxon>
        <taxon>Viridiplantae</taxon>
        <taxon>Streptophyta</taxon>
        <taxon>Embryophyta</taxon>
        <taxon>Tracheophyta</taxon>
        <taxon>Spermatophyta</taxon>
        <taxon>Magnoliopsida</taxon>
        <taxon>Amborellales</taxon>
        <taxon>Amborellaceae</taxon>
        <taxon>Amborella</taxon>
    </lineage>
</organism>
<reference evidence="2" key="1">
    <citation type="journal article" date="2013" name="Science">
        <title>The Amborella genome and the evolution of flowering plants.</title>
        <authorList>
            <consortium name="Amborella Genome Project"/>
        </authorList>
    </citation>
    <scope>NUCLEOTIDE SEQUENCE [LARGE SCALE GENOMIC DNA]</scope>
</reference>
<proteinExistence type="predicted"/>
<dbReference type="Gramene" id="ERM98891">
    <property type="protein sequence ID" value="ERM98891"/>
    <property type="gene ID" value="AMTR_s00114p00035740"/>
</dbReference>
<gene>
    <name evidence="1" type="ORF">AMTR_s00114p00035740</name>
</gene>
<keyword evidence="2" id="KW-1185">Reference proteome</keyword>
<dbReference type="HOGENOM" id="CLU_1564992_0_0_1"/>
<accession>W1NPU4</accession>
<dbReference type="Proteomes" id="UP000017836">
    <property type="component" value="Unassembled WGS sequence"/>
</dbReference>
<name>W1NPU4_AMBTC</name>
<evidence type="ECO:0000313" key="1">
    <source>
        <dbReference type="EMBL" id="ERM98891.1"/>
    </source>
</evidence>
<evidence type="ECO:0000313" key="2">
    <source>
        <dbReference type="Proteomes" id="UP000017836"/>
    </source>
</evidence>